<accession>A0A1Y2CTI7</accession>
<dbReference type="Proteomes" id="UP000193642">
    <property type="component" value="Unassembled WGS sequence"/>
</dbReference>
<sequence>MSPISDPVTRLSNHPRLRTYKNKETNVLFNPQTLALHHHIALDPKRGKLCIAHIQPYFSTPHSYYIMVPNPSPTPPSPAECDVIMQRACGVVLKFFASSGQVPDRLVYGVAGVLFNPEAPFPWGGPRTKPGYCAFTGSNAISLLQFLLMGAYRNYWGCRGTATMQVLVDVCNLMFELAEHREKDVIDELMLKGLKRCGHIEWFGAVTIPEELQYIEDDYVCWHAGKKQSTKLRIHSQEFTPLRLSLTRDRGIETLKG</sequence>
<protein>
    <submittedName>
        <fullName evidence="1">Uncharacterized protein</fullName>
    </submittedName>
</protein>
<gene>
    <name evidence="1" type="ORF">BCR33DRAFT_713149</name>
</gene>
<keyword evidence="2" id="KW-1185">Reference proteome</keyword>
<reference evidence="1 2" key="1">
    <citation type="submission" date="2016-07" db="EMBL/GenBank/DDBJ databases">
        <title>Pervasive Adenine N6-methylation of Active Genes in Fungi.</title>
        <authorList>
            <consortium name="DOE Joint Genome Institute"/>
            <person name="Mondo S.J."/>
            <person name="Dannebaum R.O."/>
            <person name="Kuo R.C."/>
            <person name="Labutti K."/>
            <person name="Haridas S."/>
            <person name="Kuo A."/>
            <person name="Salamov A."/>
            <person name="Ahrendt S.R."/>
            <person name="Lipzen A."/>
            <person name="Sullivan W."/>
            <person name="Andreopoulos W.B."/>
            <person name="Clum A."/>
            <person name="Lindquist E."/>
            <person name="Daum C."/>
            <person name="Ramamoorthy G.K."/>
            <person name="Gryganskyi A."/>
            <person name="Culley D."/>
            <person name="Magnuson J.K."/>
            <person name="James T.Y."/>
            <person name="O'Malley M.A."/>
            <person name="Stajich J.E."/>
            <person name="Spatafora J.W."/>
            <person name="Visel A."/>
            <person name="Grigoriev I.V."/>
        </authorList>
    </citation>
    <scope>NUCLEOTIDE SEQUENCE [LARGE SCALE GENOMIC DNA]</scope>
    <source>
        <strain evidence="1 2">JEL800</strain>
    </source>
</reference>
<name>A0A1Y2CTI7_9FUNG</name>
<organism evidence="1 2">
    <name type="scientific">Rhizoclosmatium globosum</name>
    <dbReference type="NCBI Taxonomy" id="329046"/>
    <lineage>
        <taxon>Eukaryota</taxon>
        <taxon>Fungi</taxon>
        <taxon>Fungi incertae sedis</taxon>
        <taxon>Chytridiomycota</taxon>
        <taxon>Chytridiomycota incertae sedis</taxon>
        <taxon>Chytridiomycetes</taxon>
        <taxon>Chytridiales</taxon>
        <taxon>Chytriomycetaceae</taxon>
        <taxon>Rhizoclosmatium</taxon>
    </lineage>
</organism>
<evidence type="ECO:0000313" key="1">
    <source>
        <dbReference type="EMBL" id="ORY50333.1"/>
    </source>
</evidence>
<dbReference type="OrthoDB" id="2109520at2759"/>
<dbReference type="AlphaFoldDB" id="A0A1Y2CTI7"/>
<proteinExistence type="predicted"/>
<dbReference type="EMBL" id="MCGO01000007">
    <property type="protein sequence ID" value="ORY50333.1"/>
    <property type="molecule type" value="Genomic_DNA"/>
</dbReference>
<comment type="caution">
    <text evidence="1">The sequence shown here is derived from an EMBL/GenBank/DDBJ whole genome shotgun (WGS) entry which is preliminary data.</text>
</comment>
<evidence type="ECO:0000313" key="2">
    <source>
        <dbReference type="Proteomes" id="UP000193642"/>
    </source>
</evidence>